<proteinExistence type="predicted"/>
<evidence type="ECO:0000313" key="1">
    <source>
        <dbReference type="EMBL" id="KAG9225045.1"/>
    </source>
</evidence>
<name>A0ACB7J4Y0_PLECO</name>
<reference evidence="1 2" key="1">
    <citation type="journal article" date="2021" name="Appl. Environ. Microbiol.">
        <title>Genetic linkage and physical mapping for an oyster mushroom Pleurotus cornucopiae and QTL analysis for the trait cap color.</title>
        <authorList>
            <person name="Zhang Y."/>
            <person name="Gao W."/>
            <person name="Sonnenberg A."/>
            <person name="Chen Q."/>
            <person name="Zhang J."/>
            <person name="Huang C."/>
        </authorList>
    </citation>
    <scope>NUCLEOTIDE SEQUENCE [LARGE SCALE GENOMIC DNA]</scope>
    <source>
        <strain evidence="1">CCMSSC00406</strain>
    </source>
</reference>
<dbReference type="Proteomes" id="UP000824881">
    <property type="component" value="Unassembled WGS sequence"/>
</dbReference>
<sequence length="169" mass="16750">MLIFPPLLLALGASAATFTVFDVAAGTGDLTRPTGSIISVRPLGVGSDGTTYEVAAALPTGDLTVTATVVADGTMNKANAAFSVEGAPPFTVSSGCTWGTGKDGVCKLIGEGTMTATTYSGTITPLFTVTVDDSSATASPTSTSNAAISVSVGTRSYIGIAVASVLYLL</sequence>
<gene>
    <name evidence="1" type="ORF">CCMSSC00406_0001804</name>
</gene>
<protein>
    <submittedName>
        <fullName evidence="1">Uncharacterized protein</fullName>
    </submittedName>
</protein>
<keyword evidence="2" id="KW-1185">Reference proteome</keyword>
<comment type="caution">
    <text evidence="1">The sequence shown here is derived from an EMBL/GenBank/DDBJ whole genome shotgun (WGS) entry which is preliminary data.</text>
</comment>
<dbReference type="EMBL" id="WQMT02000003">
    <property type="protein sequence ID" value="KAG9225045.1"/>
    <property type="molecule type" value="Genomic_DNA"/>
</dbReference>
<organism evidence="1 2">
    <name type="scientific">Pleurotus cornucopiae</name>
    <name type="common">Cornucopia mushroom</name>
    <dbReference type="NCBI Taxonomy" id="5321"/>
    <lineage>
        <taxon>Eukaryota</taxon>
        <taxon>Fungi</taxon>
        <taxon>Dikarya</taxon>
        <taxon>Basidiomycota</taxon>
        <taxon>Agaricomycotina</taxon>
        <taxon>Agaricomycetes</taxon>
        <taxon>Agaricomycetidae</taxon>
        <taxon>Agaricales</taxon>
        <taxon>Pleurotineae</taxon>
        <taxon>Pleurotaceae</taxon>
        <taxon>Pleurotus</taxon>
    </lineage>
</organism>
<accession>A0ACB7J4Y0</accession>
<evidence type="ECO:0000313" key="2">
    <source>
        <dbReference type="Proteomes" id="UP000824881"/>
    </source>
</evidence>